<keyword evidence="1" id="KW-1133">Transmembrane helix</keyword>
<dbReference type="GO" id="GO:0005886">
    <property type="term" value="C:plasma membrane"/>
    <property type="evidence" value="ECO:0007669"/>
    <property type="project" value="TreeGrafter"/>
</dbReference>
<dbReference type="GeneID" id="29921388"/>
<dbReference type="SUPFAM" id="SSF82714">
    <property type="entry name" value="Multidrug efflux transporter AcrB TolC docking domain, DN and DC subdomains"/>
    <property type="match status" value="2"/>
</dbReference>
<dbReference type="SUPFAM" id="SSF82866">
    <property type="entry name" value="Multidrug efflux transporter AcrB transmembrane domain"/>
    <property type="match status" value="2"/>
</dbReference>
<organism evidence="2 3">
    <name type="scientific">Pseudoalteromonas luteoviolacea (strain 2ta16)</name>
    <dbReference type="NCBI Taxonomy" id="1353533"/>
    <lineage>
        <taxon>Bacteria</taxon>
        <taxon>Pseudomonadati</taxon>
        <taxon>Pseudomonadota</taxon>
        <taxon>Gammaproteobacteria</taxon>
        <taxon>Alteromonadales</taxon>
        <taxon>Pseudoalteromonadaceae</taxon>
        <taxon>Pseudoalteromonas</taxon>
    </lineage>
</organism>
<dbReference type="Gene3D" id="3.30.70.1440">
    <property type="entry name" value="Multidrug efflux transporter AcrB pore domain"/>
    <property type="match status" value="1"/>
</dbReference>
<dbReference type="Proteomes" id="UP000017820">
    <property type="component" value="Unassembled WGS sequence"/>
</dbReference>
<feature type="transmembrane region" description="Helical" evidence="1">
    <location>
        <begin position="851"/>
        <end position="870"/>
    </location>
</feature>
<feature type="transmembrane region" description="Helical" evidence="1">
    <location>
        <begin position="467"/>
        <end position="490"/>
    </location>
</feature>
<reference evidence="2 3" key="1">
    <citation type="submission" date="2013-07" db="EMBL/GenBank/DDBJ databases">
        <title>Draft genome sequence of Pseudoalteromonas luteoviolacea 2ta16.</title>
        <authorList>
            <person name="Allen E.E."/>
            <person name="Azam F."/>
            <person name="Podell S."/>
        </authorList>
    </citation>
    <scope>NUCLEOTIDE SEQUENCE [LARGE SCALE GENOMIC DNA]</scope>
    <source>
        <strain evidence="2 3">2ta16</strain>
    </source>
</reference>
<keyword evidence="1" id="KW-0472">Membrane</keyword>
<feature type="transmembrane region" description="Helical" evidence="1">
    <location>
        <begin position="907"/>
        <end position="928"/>
    </location>
</feature>
<dbReference type="EMBL" id="AUSV01000035">
    <property type="protein sequence ID" value="ESP93484.1"/>
    <property type="molecule type" value="Genomic_DNA"/>
</dbReference>
<dbReference type="InterPro" id="IPR027463">
    <property type="entry name" value="AcrB_DN_DC_subdom"/>
</dbReference>
<feature type="transmembrane region" description="Helical" evidence="1">
    <location>
        <begin position="520"/>
        <end position="541"/>
    </location>
</feature>
<feature type="transmembrane region" description="Helical" evidence="1">
    <location>
        <begin position="877"/>
        <end position="901"/>
    </location>
</feature>
<feature type="transmembrane region" description="Helical" evidence="1">
    <location>
        <begin position="955"/>
        <end position="972"/>
    </location>
</feature>
<sequence length="1029" mass="112421">MTTPRSFIQSEQVNRVILCLALMSIVIAGYQVFSLKSALLPPIEKPRITLHTSWQGKGADEIEQTLVTPLEQQLRSLNGLSRIESVVSESFAATELFFHPGSDLDQLYLEVLSQINQVPNWPTQVLPPRVINQSSGANLTLASAMLYGEQNHTKQDYIHVMEKIIEPALAKVQGVARIETGFNSTEQRIDIRFQPKQLTQLGLTTEDIAAALTALKDQSGGQMVIGSHDYSLHFNGQVPLEELGNVNIAVRQGHVIQLHEIAKIVRQPASPWGYAAFKGKRAFYFTLEPSANIDSLATMAEVKAVFEQLNDGVLPRYGMQLSLSRDDAKSINSALLQVYGNLLLGIALAGMMLVLFFGDLRSVGLIMLAVPVCLSLVILGMKIGDFSLNVISLAGMALSTGLLLDAAIIVIENINRHLGSGKAVHMAIAQGTREVRGAIVSSTLSSILVFIPMVMMESVEAQLFVDLAFTVSNALLASVIVALVVLPAVARYSLRPRPALNTTHNMVNVRWHSAPVNHSGVRYGVLLVGLPLATVLSVMWLPDFDVLPSPKQKKVNAVVVFEAPLSSQAAELQIAQKIQARLLHAQQKKLAPQYGAYGMFCNTQLCQLYFYPSDDWDMSRFRHWLKTDILADLPGTVSYVMQAKLLNFALPDNRTIELQLSGAALPELQSMGQTLLSQLRSLYPLAKITEKSPLSNHMTRIEFTVRPNALARLGLTRATLNNYLVTLTDGMYLGHYYTQGASLPMYLSGEQVKDVDSLLNTAILVPDHGLVYLHQLVTTQMVKVPSEWLRVNGEQAVALAIEPPEGVAVGPFVEQIKASVKTQLKQLDPQQTVLVAFQGSADNLSIFLREFLLLILCALAVLSVLLWLTLKSWQLALAVLLSLPMALFGGVLALNGVDIIYGQSLDMITMIGFIILLGLVINNAILIAEQVRIGRANGLAQSQSIICAIKNRRRPIYMSTGTSILGMLPLLLSPAEGAEIYRGLGAVIVGGMTINAILGMQFMAALLSMPWFANANIDETVNIKQVVQQ</sequence>
<feature type="transmembrane region" description="Helical" evidence="1">
    <location>
        <begin position="390"/>
        <end position="414"/>
    </location>
</feature>
<dbReference type="PANTHER" id="PTHR32063:SF0">
    <property type="entry name" value="SWARMING MOTILITY PROTEIN SWRC"/>
    <property type="match status" value="1"/>
</dbReference>
<proteinExistence type="predicted"/>
<evidence type="ECO:0000256" key="1">
    <source>
        <dbReference type="SAM" id="Phobius"/>
    </source>
</evidence>
<dbReference type="Pfam" id="PF00873">
    <property type="entry name" value="ACR_tran"/>
    <property type="match status" value="1"/>
</dbReference>
<dbReference type="Gene3D" id="3.30.70.1320">
    <property type="entry name" value="Multidrug efflux transporter AcrB pore domain like"/>
    <property type="match status" value="1"/>
</dbReference>
<dbReference type="PANTHER" id="PTHR32063">
    <property type="match status" value="1"/>
</dbReference>
<feature type="transmembrane region" description="Helical" evidence="1">
    <location>
        <begin position="435"/>
        <end position="455"/>
    </location>
</feature>
<comment type="caution">
    <text evidence="2">The sequence shown here is derived from an EMBL/GenBank/DDBJ whole genome shotgun (WGS) entry which is preliminary data.</text>
</comment>
<dbReference type="GO" id="GO:0042910">
    <property type="term" value="F:xenobiotic transmembrane transporter activity"/>
    <property type="evidence" value="ECO:0007669"/>
    <property type="project" value="TreeGrafter"/>
</dbReference>
<name>V4HZT3_PSEL2</name>
<feature type="transmembrane region" description="Helical" evidence="1">
    <location>
        <begin position="338"/>
        <end position="358"/>
    </location>
</feature>
<dbReference type="Gene3D" id="3.30.2090.10">
    <property type="entry name" value="Multidrug efflux transporter AcrB TolC docking domain, DN and DC subdomains"/>
    <property type="match status" value="2"/>
</dbReference>
<dbReference type="InterPro" id="IPR001036">
    <property type="entry name" value="Acrflvin-R"/>
</dbReference>
<feature type="transmembrane region" description="Helical" evidence="1">
    <location>
        <begin position="984"/>
        <end position="1007"/>
    </location>
</feature>
<dbReference type="AlphaFoldDB" id="V4HZT3"/>
<keyword evidence="1" id="KW-0812">Transmembrane</keyword>
<dbReference type="Gene3D" id="1.20.1640.10">
    <property type="entry name" value="Multidrug efflux transporter AcrB transmembrane domain"/>
    <property type="match status" value="2"/>
</dbReference>
<accession>V4HZT3</accession>
<protein>
    <submittedName>
        <fullName evidence="2">Cation/multidrug efflux pump</fullName>
    </submittedName>
</protein>
<dbReference type="RefSeq" id="WP_023398943.1">
    <property type="nucleotide sequence ID" value="NZ_AUSV01000035.1"/>
</dbReference>
<evidence type="ECO:0000313" key="3">
    <source>
        <dbReference type="Proteomes" id="UP000017820"/>
    </source>
</evidence>
<dbReference type="SUPFAM" id="SSF82693">
    <property type="entry name" value="Multidrug efflux transporter AcrB pore domain, PN1, PN2, PC1 and PC2 subdomains"/>
    <property type="match status" value="1"/>
</dbReference>
<dbReference type="PATRIC" id="fig|1353533.3.peg.2014"/>
<dbReference type="Gene3D" id="3.30.70.1430">
    <property type="entry name" value="Multidrug efflux transporter AcrB pore domain"/>
    <property type="match status" value="2"/>
</dbReference>
<evidence type="ECO:0000313" key="2">
    <source>
        <dbReference type="EMBL" id="ESP93484.1"/>
    </source>
</evidence>
<dbReference type="PRINTS" id="PR00702">
    <property type="entry name" value="ACRIFLAVINRP"/>
</dbReference>
<feature type="transmembrane region" description="Helical" evidence="1">
    <location>
        <begin position="365"/>
        <end position="384"/>
    </location>
</feature>
<feature type="transmembrane region" description="Helical" evidence="1">
    <location>
        <begin position="12"/>
        <end position="33"/>
    </location>
</feature>
<gene>
    <name evidence="2" type="ORF">PL2TA16_03063</name>
</gene>